<gene>
    <name evidence="1" type="ORF">E5357_15755</name>
</gene>
<reference evidence="1" key="1">
    <citation type="submission" date="2019-04" db="EMBL/GenBank/DDBJ databases">
        <title>Microbes associate with the intestines of laboratory mice.</title>
        <authorList>
            <person name="Navarre W."/>
            <person name="Wong E."/>
            <person name="Huang K."/>
            <person name="Tropini C."/>
            <person name="Ng K."/>
            <person name="Yu B."/>
        </authorList>
    </citation>
    <scope>NUCLEOTIDE SEQUENCE</scope>
    <source>
        <strain evidence="1">NM72_1-8</strain>
    </source>
</reference>
<evidence type="ECO:0000313" key="2">
    <source>
        <dbReference type="Proteomes" id="UP000307720"/>
    </source>
</evidence>
<dbReference type="Proteomes" id="UP000307720">
    <property type="component" value="Unassembled WGS sequence"/>
</dbReference>
<comment type="caution">
    <text evidence="1">The sequence shown here is derived from an EMBL/GenBank/DDBJ whole genome shotgun (WGS) entry which is preliminary data.</text>
</comment>
<sequence>MKRIEVSSELADYFVPLTAVCFEKDIELLCTEDFFGMLSIGTDNRLYLYYGDYGKAARFQKADITGSLGGNVKRMAAMQAENGKEFIISVIAGEELYYAVTDTPQKPAWRRVDFSEAASGRAYIPEDVCISAFSDQIILAAELKDKGTGKTEQFFVESDLAGSSLKYYPCAANFETIKASLLGQAVSQRVPGIYTYGNYAGTEQILYTPVRNVYQPGIMPSPFRLAADRGTDAISLVPLSEDDRDYPGTHLFAGGGGKLFFYPFRNQVDCIRHPEKGPTLIARSDSFNQIKKMESYYDGTKLYVWILNESGELLYLCADTEKGLPVSFSAPLLFRENVLHFGAKPGKIFLCESSKGMKLTIGEYNRNSGVWDFSSVLIDGGLSKKMEPVKIPAYMTKAIVYRENGAISEGTKVCVTALDNAEAYINGIYRKFEKGKTLTFRTNEQGCVNIVQAAKTSLMAVSYEISLAENKADGIICEDPSRKAREKLMGLDTPEKIKAAQIVDIHGNARPFITGVSESDLEHTAAIVGKLNTVQNMLAAPCDMNGMFACREADSFITDFFDAVEDAFNYVKGKLIKGFDIFIDAVTKTWNFVIKIGEKIIGFVIDTAEQIYSCIVKVFEYIKAGIEKVIDWLKFVFNMDDVVRLKNTMKQFVKLSLKAAADKLEYARGIADQEIQGTIEKITEWGGIDEPKIEPAGEKEGYQPDSGNMYLFDLIFGNLQPKFEIPAMEISGEAKKAVARVSGLYAEMQTEMKGYAGNMLDTVTDALEHIDFSDVNTIMAALKKTAAVLAVTGLEIVRKVVDALFELLETVLSSIFEYLDAPVYLPFISEVLELFGIDEFSVLDIVTIVPAFLTSVIYKIIKGKPVVDETVYTQIMDARTIEELNFGDDAADALGDLPAGGKKTGVQICKICLFGVSLTETILTGVLYATVGTETPPLYTKISTCLGAADFAFSMISGYVCYSPMTEAADDLDTAISIYTYAWIGKSMTFLLGGILQILEEMTVEEKLKTGLKKAANVCNIIAGGISLVGLAAEITACVMAARVLADTHDKKIDKAIFLTEDVGYMVDDVRNIMDVCTVFFKEEEPVNAPVPPWFTVIRTIGSGGYCLSQLASLMILSEG</sequence>
<organism evidence="1 2">
    <name type="scientific">Hominisplanchenecus murintestinalis</name>
    <dbReference type="NCBI Taxonomy" id="2941517"/>
    <lineage>
        <taxon>Bacteria</taxon>
        <taxon>Bacillati</taxon>
        <taxon>Bacillota</taxon>
        <taxon>Clostridia</taxon>
        <taxon>Lachnospirales</taxon>
        <taxon>Lachnospiraceae</taxon>
        <taxon>Hominisplanchenecus</taxon>
    </lineage>
</organism>
<proteinExistence type="predicted"/>
<accession>A0AC61QVF8</accession>
<keyword evidence="2" id="KW-1185">Reference proteome</keyword>
<evidence type="ECO:0000313" key="1">
    <source>
        <dbReference type="EMBL" id="TGX96546.1"/>
    </source>
</evidence>
<protein>
    <submittedName>
        <fullName evidence="1">Uncharacterized protein</fullName>
    </submittedName>
</protein>
<dbReference type="EMBL" id="SRZB01000057">
    <property type="protein sequence ID" value="TGX96546.1"/>
    <property type="molecule type" value="Genomic_DNA"/>
</dbReference>
<name>A0AC61QVF8_9FIRM</name>